<reference evidence="1" key="1">
    <citation type="journal article" date="2014" name="PLoS ONE">
        <title>Transcriptome-Based Identification of ABC Transporters in the Western Tarnished Plant Bug Lygus hesperus.</title>
        <authorList>
            <person name="Hull J.J."/>
            <person name="Chaney K."/>
            <person name="Geib S.M."/>
            <person name="Fabrick J.A."/>
            <person name="Brent C.S."/>
            <person name="Walsh D."/>
            <person name="Lavine L.C."/>
        </authorList>
    </citation>
    <scope>NUCLEOTIDE SEQUENCE</scope>
</reference>
<dbReference type="AlphaFoldDB" id="A0A0A9WJG0"/>
<proteinExistence type="predicted"/>
<name>A0A0A9WJG0_LYGHE</name>
<accession>A0A0A9WJG0</accession>
<organism evidence="1">
    <name type="scientific">Lygus hesperus</name>
    <name type="common">Western plant bug</name>
    <dbReference type="NCBI Taxonomy" id="30085"/>
    <lineage>
        <taxon>Eukaryota</taxon>
        <taxon>Metazoa</taxon>
        <taxon>Ecdysozoa</taxon>
        <taxon>Arthropoda</taxon>
        <taxon>Hexapoda</taxon>
        <taxon>Insecta</taxon>
        <taxon>Pterygota</taxon>
        <taxon>Neoptera</taxon>
        <taxon>Paraneoptera</taxon>
        <taxon>Hemiptera</taxon>
        <taxon>Heteroptera</taxon>
        <taxon>Panheteroptera</taxon>
        <taxon>Cimicomorpha</taxon>
        <taxon>Miridae</taxon>
        <taxon>Mirini</taxon>
        <taxon>Lygus</taxon>
    </lineage>
</organism>
<gene>
    <name evidence="1" type="primary">cort</name>
    <name evidence="1" type="ORF">CM83_53541</name>
</gene>
<dbReference type="EMBL" id="GBHO01036991">
    <property type="protein sequence ID" value="JAG06613.1"/>
    <property type="molecule type" value="Transcribed_RNA"/>
</dbReference>
<feature type="non-terminal residue" evidence="1">
    <location>
        <position position="138"/>
    </location>
</feature>
<reference evidence="1" key="2">
    <citation type="submission" date="2014-07" db="EMBL/GenBank/DDBJ databases">
        <authorList>
            <person name="Hull J."/>
        </authorList>
    </citation>
    <scope>NUCLEOTIDE SEQUENCE</scope>
</reference>
<protein>
    <submittedName>
        <fullName evidence="1">Protein cortex</fullName>
    </submittedName>
</protein>
<sequence length="138" mass="15254">MLPRSVILNRHWVKWNGANVLTARRSHCEGFVTQLPRLRDFLAAVVRRCPEIPPRRTHSDFLSGFCCDGRDVSEFCDRALLCFTSSSFNDTLGNPKSEDFETALFAGATEPLTGLGRALGLKVVLYSEILLLSTPPGG</sequence>
<evidence type="ECO:0000313" key="1">
    <source>
        <dbReference type="EMBL" id="JAG06613.1"/>
    </source>
</evidence>